<dbReference type="PROSITE" id="PS50828">
    <property type="entry name" value="SMR"/>
    <property type="match status" value="1"/>
</dbReference>
<accession>A0ABV9SV27</accession>
<protein>
    <submittedName>
        <fullName evidence="2">Smr/MutS family protein</fullName>
    </submittedName>
</protein>
<organism evidence="2 3">
    <name type="scientific">Negadavirga shengliensis</name>
    <dbReference type="NCBI Taxonomy" id="1389218"/>
    <lineage>
        <taxon>Bacteria</taxon>
        <taxon>Pseudomonadati</taxon>
        <taxon>Bacteroidota</taxon>
        <taxon>Cytophagia</taxon>
        <taxon>Cytophagales</taxon>
        <taxon>Cyclobacteriaceae</taxon>
        <taxon>Negadavirga</taxon>
    </lineage>
</organism>
<dbReference type="Gene3D" id="3.30.1370.110">
    <property type="match status" value="1"/>
</dbReference>
<proteinExistence type="predicted"/>
<dbReference type="InterPro" id="IPR036063">
    <property type="entry name" value="Smr_dom_sf"/>
</dbReference>
<dbReference type="InterPro" id="IPR036781">
    <property type="entry name" value="Smr_assoc-like_sf"/>
</dbReference>
<dbReference type="InterPro" id="IPR002625">
    <property type="entry name" value="Smr_dom"/>
</dbReference>
<keyword evidence="3" id="KW-1185">Reference proteome</keyword>
<sequence>MNIGDKVRLLHGTEEGVITKIGAGGQVEIEIEEGFRIPALKSEVVVIHPAEQQFFGTKKAGEEDWALPVSKKKPEEKKTGIFLAYIPYNDQNHGVFIINHTQKDMVFAVSETHGENSKTLDAALLKSGSERKFDEKSIQQFEEWPALHFQFIPLNQRLEKTQKPFEKRVKFKASSFFKNKRRVPILEKEGYVFQMDEQIKELDVRQLNQELNPARDERDFPSRIKRPAKEIDLHIEKLTPDHDLMSNSEKLKLQLETFEQNLNAAIISGIDEITFIHGIGNGVLRKEIHRFLSQFKQIRYYKDSHKTNFGYGATLVKIHE</sequence>
<evidence type="ECO:0000259" key="1">
    <source>
        <dbReference type="PROSITE" id="PS50828"/>
    </source>
</evidence>
<name>A0ABV9SV27_9BACT</name>
<dbReference type="SUPFAM" id="SSF158949">
    <property type="entry name" value="Smr-associated domain-like"/>
    <property type="match status" value="1"/>
</dbReference>
<dbReference type="RefSeq" id="WP_377060473.1">
    <property type="nucleotide sequence ID" value="NZ_JBHSJJ010000001.1"/>
</dbReference>
<gene>
    <name evidence="2" type="ORF">ACFPFU_00605</name>
</gene>
<evidence type="ECO:0000313" key="3">
    <source>
        <dbReference type="Proteomes" id="UP001595818"/>
    </source>
</evidence>
<comment type="caution">
    <text evidence="2">The sequence shown here is derived from an EMBL/GenBank/DDBJ whole genome shotgun (WGS) entry which is preliminary data.</text>
</comment>
<reference evidence="3" key="1">
    <citation type="journal article" date="2019" name="Int. J. Syst. Evol. Microbiol.">
        <title>The Global Catalogue of Microorganisms (GCM) 10K type strain sequencing project: providing services to taxonomists for standard genome sequencing and annotation.</title>
        <authorList>
            <consortium name="The Broad Institute Genomics Platform"/>
            <consortium name="The Broad Institute Genome Sequencing Center for Infectious Disease"/>
            <person name="Wu L."/>
            <person name="Ma J."/>
        </authorList>
    </citation>
    <scope>NUCLEOTIDE SEQUENCE [LARGE SCALE GENOMIC DNA]</scope>
    <source>
        <strain evidence="3">CGMCC 4.7466</strain>
    </source>
</reference>
<dbReference type="Gene3D" id="2.60.40.1600">
    <property type="entry name" value="Smr-associated-like"/>
    <property type="match status" value="1"/>
</dbReference>
<dbReference type="Pfam" id="PF01713">
    <property type="entry name" value="Smr"/>
    <property type="match status" value="1"/>
</dbReference>
<feature type="domain" description="Smr" evidence="1">
    <location>
        <begin position="269"/>
        <end position="319"/>
    </location>
</feature>
<dbReference type="Proteomes" id="UP001595818">
    <property type="component" value="Unassembled WGS sequence"/>
</dbReference>
<evidence type="ECO:0000313" key="2">
    <source>
        <dbReference type="EMBL" id="MFC4870168.1"/>
    </source>
</evidence>
<dbReference type="EMBL" id="JBHSJJ010000001">
    <property type="protein sequence ID" value="MFC4870168.1"/>
    <property type="molecule type" value="Genomic_DNA"/>
</dbReference>